<organism evidence="5 16">
    <name type="scientific">Staphylococcus aureus</name>
    <dbReference type="NCBI Taxonomy" id="1280"/>
    <lineage>
        <taxon>Bacteria</taxon>
        <taxon>Bacillati</taxon>
        <taxon>Bacillota</taxon>
        <taxon>Bacilli</taxon>
        <taxon>Bacillales</taxon>
        <taxon>Staphylococcaceae</taxon>
        <taxon>Staphylococcus</taxon>
    </lineage>
</organism>
<evidence type="ECO:0000313" key="9">
    <source>
        <dbReference type="EMBL" id="RZH95692.1"/>
    </source>
</evidence>
<protein>
    <submittedName>
        <fullName evidence="5">Phage protein</fullName>
    </submittedName>
</protein>
<evidence type="ECO:0000313" key="15">
    <source>
        <dbReference type="Proteomes" id="UP000459586"/>
    </source>
</evidence>
<evidence type="ECO:0000313" key="13">
    <source>
        <dbReference type="Proteomes" id="UP000443506"/>
    </source>
</evidence>
<accession>A0A0Z0TZZ8</accession>
<evidence type="ECO:0000313" key="5">
    <source>
        <dbReference type="EMBL" id="CAA6129132.1"/>
    </source>
</evidence>
<sequence length="83" mass="10064">MNKQELLYNVSNKLERMHMLVTWKLSKRSKQMNETIEAAILLGEITQLLTFLSDIELKETNIRLEWLQTYFSEYDKYYPKTKE</sequence>
<dbReference type="EMBL" id="CACTPI010000021">
    <property type="protein sequence ID" value="CAA4167635.1"/>
    <property type="molecule type" value="Genomic_DNA"/>
</dbReference>
<dbReference type="Proteomes" id="UP000293434">
    <property type="component" value="Unassembled WGS sequence"/>
</dbReference>
<evidence type="ECO:0000313" key="3">
    <source>
        <dbReference type="EMBL" id="CAA4399482.1"/>
    </source>
</evidence>
<evidence type="ECO:0000313" key="10">
    <source>
        <dbReference type="Proteomes" id="UP000293434"/>
    </source>
</evidence>
<dbReference type="RefSeq" id="WP_001041170.1">
    <property type="nucleotide sequence ID" value="NZ_CACTOC010000032.1"/>
</dbReference>
<evidence type="ECO:0000313" key="17">
    <source>
        <dbReference type="Proteomes" id="UP000505390"/>
    </source>
</evidence>
<dbReference type="EMBL" id="CAIIGD010000018">
    <property type="protein sequence ID" value="CAC8238996.1"/>
    <property type="molecule type" value="Genomic_DNA"/>
</dbReference>
<dbReference type="EMBL" id="CACTOE010000031">
    <property type="protein sequence ID" value="CAA4168342.1"/>
    <property type="molecule type" value="Genomic_DNA"/>
</dbReference>
<evidence type="ECO:0000313" key="1">
    <source>
        <dbReference type="EMBL" id="CAA4167635.1"/>
    </source>
</evidence>
<evidence type="ECO:0000313" key="7">
    <source>
        <dbReference type="EMBL" id="CAC5811388.1"/>
    </source>
</evidence>
<gene>
    <name evidence="9" type="ORF">EIG94_01785</name>
    <name evidence="2" type="ORF">SAMEA1029512_02737</name>
    <name evidence="1" type="ORF">SAMEA1029528_02722</name>
    <name evidence="3" type="ORF">SAMEA2078260_02679</name>
    <name evidence="5" type="ORF">SAMEA2078588_02689</name>
    <name evidence="6" type="ORF">SAMEA2080344_02655</name>
    <name evidence="4" type="ORF">SAMEA2081063_02700</name>
    <name evidence="7" type="ORF">SAMEA4008575_02782</name>
    <name evidence="8" type="ORF">SAMEA70146418_02854</name>
</gene>
<evidence type="ECO:0000313" key="4">
    <source>
        <dbReference type="EMBL" id="CAA4706981.1"/>
    </source>
</evidence>
<dbReference type="Proteomes" id="UP000442782">
    <property type="component" value="Unassembled WGS sequence"/>
</dbReference>
<dbReference type="Proteomes" id="UP000442696">
    <property type="component" value="Unassembled WGS sequence"/>
</dbReference>
<evidence type="ECO:0000313" key="16">
    <source>
        <dbReference type="Proteomes" id="UP000459702"/>
    </source>
</evidence>
<evidence type="ECO:0000313" key="12">
    <source>
        <dbReference type="Proteomes" id="UP000442782"/>
    </source>
</evidence>
<dbReference type="EMBL" id="RQTC01000017">
    <property type="protein sequence ID" value="RZH95692.1"/>
    <property type="molecule type" value="Genomic_DNA"/>
</dbReference>
<proteinExistence type="predicted"/>
<evidence type="ECO:0000313" key="6">
    <source>
        <dbReference type="EMBL" id="CAA6391028.1"/>
    </source>
</evidence>
<dbReference type="AlphaFoldDB" id="A0A0Z0TZZ8"/>
<dbReference type="Proteomes" id="UP000459586">
    <property type="component" value="Unassembled WGS sequence"/>
</dbReference>
<dbReference type="Proteomes" id="UP000507112">
    <property type="component" value="Unassembled WGS sequence"/>
</dbReference>
<reference evidence="9 10" key="1">
    <citation type="submission" date="2018-11" db="EMBL/GenBank/DDBJ databases">
        <title>Genomic profiling of Staphylococcus species from a Poultry farm system in KwaZulu-Natal, South Africa.</title>
        <authorList>
            <person name="Amoako D.G."/>
            <person name="Somboro A.M."/>
            <person name="Abia A.L.K."/>
            <person name="Bester L.A."/>
            <person name="Essack S.Y."/>
        </authorList>
    </citation>
    <scope>NUCLEOTIDE SEQUENCE [LARGE SCALE GENOMIC DNA]</scope>
    <source>
        <strain evidence="9 10">SA9</strain>
    </source>
</reference>
<dbReference type="Proteomes" id="UP000505390">
    <property type="component" value="Unassembled WGS sequence"/>
</dbReference>
<evidence type="ECO:0000313" key="14">
    <source>
        <dbReference type="Proteomes" id="UP000443708"/>
    </source>
</evidence>
<evidence type="ECO:0000313" key="8">
    <source>
        <dbReference type="EMBL" id="CAC8238996.1"/>
    </source>
</evidence>
<dbReference type="EMBL" id="CACTWD010000024">
    <property type="protein sequence ID" value="CAA4706981.1"/>
    <property type="molecule type" value="Genomic_DNA"/>
</dbReference>
<evidence type="ECO:0000313" key="11">
    <source>
        <dbReference type="Proteomes" id="UP000442696"/>
    </source>
</evidence>
<dbReference type="Proteomes" id="UP000443708">
    <property type="component" value="Unassembled WGS sequence"/>
</dbReference>
<dbReference type="EMBL" id="CAIGXB010000017">
    <property type="protein sequence ID" value="CAC5811388.1"/>
    <property type="molecule type" value="Genomic_DNA"/>
</dbReference>
<reference evidence="11 12" key="2">
    <citation type="submission" date="2019-12" db="EMBL/GenBank/DDBJ databases">
        <authorList>
            <consortium name="Pathogen Informatics"/>
        </authorList>
    </citation>
    <scope>NUCLEOTIDE SEQUENCE [LARGE SCALE GENOMIC DNA]</scope>
    <source>
        <strain evidence="8 18">MOS105</strain>
        <strain evidence="1 14">S040_N01_C01</strain>
        <strain evidence="2 12">S087_N01_C01</strain>
        <strain evidence="7 17">SG160</strain>
        <strain evidence="5 16">T012_N10_C04</strain>
        <strain evidence="3 11">T012_N16_C08</strain>
        <strain evidence="4 13">T065_N03_C06</strain>
        <strain evidence="6 15">T197_A02_C01</strain>
    </source>
</reference>
<dbReference type="EMBL" id="CACUNS010000024">
    <property type="protein sequence ID" value="CAA6129132.1"/>
    <property type="molecule type" value="Genomic_DNA"/>
</dbReference>
<name>A0A0Z0TZZ8_STAAU</name>
<dbReference type="EMBL" id="CACTQT010000023">
    <property type="protein sequence ID" value="CAA4399482.1"/>
    <property type="molecule type" value="Genomic_DNA"/>
</dbReference>
<comment type="caution">
    <text evidence="5">The sequence shown here is derived from an EMBL/GenBank/DDBJ whole genome shotgun (WGS) entry which is preliminary data.</text>
</comment>
<dbReference type="EMBL" id="CACURZ010000022">
    <property type="protein sequence ID" value="CAA6391028.1"/>
    <property type="molecule type" value="Genomic_DNA"/>
</dbReference>
<evidence type="ECO:0000313" key="18">
    <source>
        <dbReference type="Proteomes" id="UP000507112"/>
    </source>
</evidence>
<dbReference type="Proteomes" id="UP000459702">
    <property type="component" value="Unassembled WGS sequence"/>
</dbReference>
<evidence type="ECO:0000313" key="2">
    <source>
        <dbReference type="EMBL" id="CAA4168342.1"/>
    </source>
</evidence>
<dbReference type="Proteomes" id="UP000443506">
    <property type="component" value="Unassembled WGS sequence"/>
</dbReference>